<protein>
    <submittedName>
        <fullName evidence="3">Uncharacterized protein LOC111242675 isoform X1</fullName>
    </submittedName>
</protein>
<name>A0A3Q0FJJ2_VIGRR</name>
<reference evidence="3" key="2">
    <citation type="submission" date="2025-08" db="UniProtKB">
        <authorList>
            <consortium name="RefSeq"/>
        </authorList>
    </citation>
    <scope>IDENTIFICATION</scope>
    <source>
        <tissue evidence="3">Leaf</tissue>
    </source>
</reference>
<evidence type="ECO:0000313" key="2">
    <source>
        <dbReference type="Proteomes" id="UP000087766"/>
    </source>
</evidence>
<feature type="domain" description="Transposase-associated" evidence="1">
    <location>
        <begin position="53"/>
        <end position="133"/>
    </location>
</feature>
<organism evidence="2 3">
    <name type="scientific">Vigna radiata var. radiata</name>
    <name type="common">Mung bean</name>
    <name type="synonym">Phaseolus aureus</name>
    <dbReference type="NCBI Taxonomy" id="3916"/>
    <lineage>
        <taxon>Eukaryota</taxon>
        <taxon>Viridiplantae</taxon>
        <taxon>Streptophyta</taxon>
        <taxon>Embryophyta</taxon>
        <taxon>Tracheophyta</taxon>
        <taxon>Spermatophyta</taxon>
        <taxon>Magnoliopsida</taxon>
        <taxon>eudicotyledons</taxon>
        <taxon>Gunneridae</taxon>
        <taxon>Pentapetalae</taxon>
        <taxon>rosids</taxon>
        <taxon>fabids</taxon>
        <taxon>Fabales</taxon>
        <taxon>Fabaceae</taxon>
        <taxon>Papilionoideae</taxon>
        <taxon>50 kb inversion clade</taxon>
        <taxon>NPAAA clade</taxon>
        <taxon>indigoferoid/millettioid clade</taxon>
        <taxon>Phaseoleae</taxon>
        <taxon>Vigna</taxon>
    </lineage>
</organism>
<accession>A0A3Q0FJJ2</accession>
<dbReference type="Proteomes" id="UP000087766">
    <property type="component" value="Chromosome 10"/>
</dbReference>
<dbReference type="OrthoDB" id="1425280at2759"/>
<evidence type="ECO:0000259" key="1">
    <source>
        <dbReference type="Pfam" id="PF13963"/>
    </source>
</evidence>
<reference evidence="2" key="1">
    <citation type="journal article" date="2014" name="Nat. Commun.">
        <title>Genome sequence of mungbean and insights into evolution within Vigna species.</title>
        <authorList>
            <person name="Kang Y.J."/>
            <person name="Kim S.K."/>
            <person name="Kim M.Y."/>
            <person name="Lestari P."/>
            <person name="Kim K.H."/>
            <person name="Ha B.K."/>
            <person name="Jun T.H."/>
            <person name="Hwang W.J."/>
            <person name="Lee T."/>
            <person name="Lee J."/>
            <person name="Shim S."/>
            <person name="Yoon M.Y."/>
            <person name="Jang Y.E."/>
            <person name="Han K.S."/>
            <person name="Taeprayoon P."/>
            <person name="Yoon N."/>
            <person name="Somta P."/>
            <person name="Tanya P."/>
            <person name="Kim K.S."/>
            <person name="Gwag J.G."/>
            <person name="Moon J.K."/>
            <person name="Lee Y.H."/>
            <person name="Park B.S."/>
            <person name="Bombarely A."/>
            <person name="Doyle J.J."/>
            <person name="Jackson S.A."/>
            <person name="Schafleitner R."/>
            <person name="Srinives P."/>
            <person name="Varshney R.K."/>
            <person name="Lee S.H."/>
        </authorList>
    </citation>
    <scope>NUCLEOTIDE SEQUENCE [LARGE SCALE GENOMIC DNA]</scope>
    <source>
        <strain evidence="2">cv. VC1973A</strain>
    </source>
</reference>
<dbReference type="KEGG" id="vra:111242675"/>
<dbReference type="InterPro" id="IPR029480">
    <property type="entry name" value="Transpos_assoc"/>
</dbReference>
<keyword evidence="2" id="KW-1185">Reference proteome</keyword>
<sequence>MFIILNNIIGWGKEQWLSMLFAIFQEGALRDRCDFRIFCSVLVQNMAHFPNHRGWMYDRCYSGRRGMKEAFVLGVDEFVEMARRYEYYALDGGIQCPCIKCECTRILKDEVVKVHLYRKEFMPNYKVWTFHGEEMPSTSTAHENRPASSLNTIVHTSEIQEMVDNTLRQHAEQEANDSRDEESPNESTRRFYNLLAEANQPVFEGSSESNCQCASNSWLVNLIGTFPIKR</sequence>
<dbReference type="AlphaFoldDB" id="A0A3Q0FJJ2"/>
<dbReference type="Pfam" id="PF13963">
    <property type="entry name" value="Transpos_assoc"/>
    <property type="match status" value="1"/>
</dbReference>
<gene>
    <name evidence="3" type="primary">LOC111242675</name>
</gene>
<dbReference type="GeneID" id="111242675"/>
<dbReference type="RefSeq" id="XP_022642849.1">
    <property type="nucleotide sequence ID" value="XM_022787128.1"/>
</dbReference>
<evidence type="ECO:0000313" key="3">
    <source>
        <dbReference type="RefSeq" id="XP_022642849.1"/>
    </source>
</evidence>
<proteinExistence type="predicted"/>